<sequence>MRIIYIHQYYLTPEQGGAIRSYHLSQGLTKVGVKVELITAHNKNQYIRRKDGEVIVHYLPVPYLSTYSTRQRVMAFYDFYKKAKRLIKELAKPDLFYISSTPLTTGWIGVWAKKKYGIPYVFEVRDLWPEAPVQVLKINNPFIRKFLYKMEAGIYREADKIVALSPGIQHYIKDLFPDKKIALIPNFSNNEFFNPNQKKWNGRDFDKQPLRIAYAGAIGKVNGLDNFLELAFVAQSLGKKWRFELMGSGNALSELKMKVSSLKLSNVIFVPFGDKNAVKAQLDKADFAYISFLPLKVLENSSPNKFFDALAMGLPVIVNFKGWIYNLIEIEKIGLFHPVEDHELLVENIEHLRKNLDQYYQMSRNSRRIAETKFDKNFIQEKLHAFLGLKK</sequence>
<proteinExistence type="predicted"/>
<evidence type="ECO:0000259" key="2">
    <source>
        <dbReference type="Pfam" id="PF13579"/>
    </source>
</evidence>
<dbReference type="Pfam" id="PF00534">
    <property type="entry name" value="Glycos_transf_1"/>
    <property type="match status" value="1"/>
</dbReference>
<dbReference type="AlphaFoldDB" id="G0J5Z4"/>
<feature type="domain" description="Glycosyl transferase family 1" evidence="1">
    <location>
        <begin position="205"/>
        <end position="368"/>
    </location>
</feature>
<feature type="domain" description="Glycosyltransferase subfamily 4-like N-terminal" evidence="2">
    <location>
        <begin position="16"/>
        <end position="186"/>
    </location>
</feature>
<dbReference type="PANTHER" id="PTHR45947:SF3">
    <property type="entry name" value="SULFOQUINOVOSYL TRANSFERASE SQD2"/>
    <property type="match status" value="1"/>
</dbReference>
<dbReference type="InterPro" id="IPR028098">
    <property type="entry name" value="Glyco_trans_4-like_N"/>
</dbReference>
<dbReference type="Proteomes" id="UP000001635">
    <property type="component" value="Chromosome"/>
</dbReference>
<evidence type="ECO:0000313" key="4">
    <source>
        <dbReference type="Proteomes" id="UP000001635"/>
    </source>
</evidence>
<evidence type="ECO:0000259" key="1">
    <source>
        <dbReference type="Pfam" id="PF00534"/>
    </source>
</evidence>
<keyword evidence="4" id="KW-1185">Reference proteome</keyword>
<organism evidence="3 4">
    <name type="scientific">Cyclobacterium marinum (strain ATCC 25205 / DSM 745 / LMG 13164 / NCIMB 1802)</name>
    <name type="common">Flectobacillus marinus</name>
    <dbReference type="NCBI Taxonomy" id="880070"/>
    <lineage>
        <taxon>Bacteria</taxon>
        <taxon>Pseudomonadati</taxon>
        <taxon>Bacteroidota</taxon>
        <taxon>Cytophagia</taxon>
        <taxon>Cytophagales</taxon>
        <taxon>Cyclobacteriaceae</taxon>
        <taxon>Cyclobacterium</taxon>
    </lineage>
</organism>
<dbReference type="Pfam" id="PF13579">
    <property type="entry name" value="Glyco_trans_4_4"/>
    <property type="match status" value="1"/>
</dbReference>
<protein>
    <submittedName>
        <fullName evidence="3">Glycosyl transferase group 1</fullName>
    </submittedName>
</protein>
<dbReference type="STRING" id="880070.Cycma_2315"/>
<dbReference type="PANTHER" id="PTHR45947">
    <property type="entry name" value="SULFOQUINOVOSYL TRANSFERASE SQD2"/>
    <property type="match status" value="1"/>
</dbReference>
<dbReference type="KEGG" id="cmr:Cycma_2315"/>
<name>G0J5Z4_CYCMS</name>
<dbReference type="InterPro" id="IPR050194">
    <property type="entry name" value="Glycosyltransferase_grp1"/>
</dbReference>
<dbReference type="EMBL" id="CP002955">
    <property type="protein sequence ID" value="AEL26057.1"/>
    <property type="molecule type" value="Genomic_DNA"/>
</dbReference>
<dbReference type="SUPFAM" id="SSF53756">
    <property type="entry name" value="UDP-Glycosyltransferase/glycogen phosphorylase"/>
    <property type="match status" value="1"/>
</dbReference>
<accession>G0J5Z4</accession>
<dbReference type="InterPro" id="IPR001296">
    <property type="entry name" value="Glyco_trans_1"/>
</dbReference>
<dbReference type="HOGENOM" id="CLU_009583_11_2_10"/>
<gene>
    <name evidence="3" type="ordered locus">Cycma_2315</name>
</gene>
<dbReference type="Gene3D" id="3.40.50.2000">
    <property type="entry name" value="Glycogen Phosphorylase B"/>
    <property type="match status" value="2"/>
</dbReference>
<evidence type="ECO:0000313" key="3">
    <source>
        <dbReference type="EMBL" id="AEL26057.1"/>
    </source>
</evidence>
<dbReference type="RefSeq" id="WP_014020350.1">
    <property type="nucleotide sequence ID" value="NC_015914.1"/>
</dbReference>
<dbReference type="OrthoDB" id="9811902at2"/>
<dbReference type="GO" id="GO:0016758">
    <property type="term" value="F:hexosyltransferase activity"/>
    <property type="evidence" value="ECO:0007669"/>
    <property type="project" value="TreeGrafter"/>
</dbReference>
<dbReference type="CDD" id="cd03794">
    <property type="entry name" value="GT4_WbuB-like"/>
    <property type="match status" value="1"/>
</dbReference>
<reference evidence="4" key="1">
    <citation type="submission" date="2011-07" db="EMBL/GenBank/DDBJ databases">
        <title>The complete genome of Cyclobacterium marinum DSM 745.</title>
        <authorList>
            <person name="Lucas S."/>
            <person name="Han J."/>
            <person name="Lapidus A."/>
            <person name="Bruce D."/>
            <person name="Goodwin L."/>
            <person name="Pitluck S."/>
            <person name="Peters L."/>
            <person name="Kyrpides N."/>
            <person name="Mavromatis K."/>
            <person name="Ivanova N."/>
            <person name="Ovchinnikova G."/>
            <person name="Chertkov O."/>
            <person name="Detter J.C."/>
            <person name="Tapia R."/>
            <person name="Han C."/>
            <person name="Land M."/>
            <person name="Hauser L."/>
            <person name="Markowitz V."/>
            <person name="Cheng J.-F."/>
            <person name="Hugenholtz P."/>
            <person name="Woyke T."/>
            <person name="Wu D."/>
            <person name="Tindall B."/>
            <person name="Schuetze A."/>
            <person name="Brambilla E."/>
            <person name="Klenk H.-P."/>
            <person name="Eisen J.A."/>
        </authorList>
    </citation>
    <scope>NUCLEOTIDE SEQUENCE [LARGE SCALE GENOMIC DNA]</scope>
    <source>
        <strain evidence="4">ATCC 25205 / DSM 745 / LMG 13164 / NCIMB 1802</strain>
    </source>
</reference>
<dbReference type="eggNOG" id="COG0438">
    <property type="taxonomic scope" value="Bacteria"/>
</dbReference>
<keyword evidence="3" id="KW-0808">Transferase</keyword>